<evidence type="ECO:0000256" key="1">
    <source>
        <dbReference type="SAM" id="MobiDB-lite"/>
    </source>
</evidence>
<dbReference type="PATRIC" id="fig|571915.4.peg.2070"/>
<evidence type="ECO:0008006" key="4">
    <source>
        <dbReference type="Google" id="ProtNLM"/>
    </source>
</evidence>
<feature type="compositionally biased region" description="Low complexity" evidence="1">
    <location>
        <begin position="122"/>
        <end position="131"/>
    </location>
</feature>
<gene>
    <name evidence="2" type="ORF">CMUST_09765</name>
</gene>
<evidence type="ECO:0000313" key="2">
    <source>
        <dbReference type="EMBL" id="AKK06269.1"/>
    </source>
</evidence>
<sequence length="215" mass="23021">MSATRSILIALASSILLTGCVERLEPVVPTPEQRVDQVAEWSDDRAQPYNIPERSLRGYAYAAWLVKEDSKCVIGWPTLAAIGQVYSDHGRALGASISESGKVSIPQRGLDNMGPGKPIVPDTDGGSTDGDPVNDIAVGPMQIMPSRWEQFAESTEPGKIPDPDDIDDAALTTARILCSAGNPSTPEGWDAGITMIAPNPEVVKRIHAIAKEYSR</sequence>
<dbReference type="SUPFAM" id="SSF53955">
    <property type="entry name" value="Lysozyme-like"/>
    <property type="match status" value="1"/>
</dbReference>
<dbReference type="RefSeq" id="WP_047262326.1">
    <property type="nucleotide sequence ID" value="NZ_CP011542.1"/>
</dbReference>
<keyword evidence="3" id="KW-1185">Reference proteome</keyword>
<feature type="region of interest" description="Disordered" evidence="1">
    <location>
        <begin position="104"/>
        <end position="131"/>
    </location>
</feature>
<proteinExistence type="predicted"/>
<dbReference type="AlphaFoldDB" id="A0A0G3GYN2"/>
<dbReference type="EMBL" id="CP011542">
    <property type="protein sequence ID" value="AKK06269.1"/>
    <property type="molecule type" value="Genomic_DNA"/>
</dbReference>
<name>A0A0G3GYN2_9CORY</name>
<dbReference type="KEGG" id="cmv:CMUST_09765"/>
<reference evidence="3" key="2">
    <citation type="submission" date="2015-05" db="EMBL/GenBank/DDBJ databases">
        <title>Complete genome sequence of Corynebacterium mustelae DSM 45274, isolated from various tissues of a male ferret with lethal sepsis.</title>
        <authorList>
            <person name="Ruckert C."/>
            <person name="Albersmeier A."/>
            <person name="Winkler A."/>
            <person name="Tauch A."/>
        </authorList>
    </citation>
    <scope>NUCLEOTIDE SEQUENCE [LARGE SCALE GENOMIC DNA]</scope>
    <source>
        <strain evidence="3">DSM 45274</strain>
    </source>
</reference>
<dbReference type="STRING" id="571915.CMUST_09765"/>
<dbReference type="Proteomes" id="UP000035199">
    <property type="component" value="Chromosome"/>
</dbReference>
<organism evidence="2 3">
    <name type="scientific">Corynebacterium mustelae</name>
    <dbReference type="NCBI Taxonomy" id="571915"/>
    <lineage>
        <taxon>Bacteria</taxon>
        <taxon>Bacillati</taxon>
        <taxon>Actinomycetota</taxon>
        <taxon>Actinomycetes</taxon>
        <taxon>Mycobacteriales</taxon>
        <taxon>Corynebacteriaceae</taxon>
        <taxon>Corynebacterium</taxon>
    </lineage>
</organism>
<dbReference type="PROSITE" id="PS51257">
    <property type="entry name" value="PROKAR_LIPOPROTEIN"/>
    <property type="match status" value="1"/>
</dbReference>
<accession>A0A0G3GYN2</accession>
<reference evidence="2 3" key="1">
    <citation type="journal article" date="2015" name="Genome Announc.">
        <title>Complete Genome Sequence of the Type Strain Corynebacterium mustelae DSM 45274, Isolated from Various Tissues of a Male Ferret with Lethal Sepsis.</title>
        <authorList>
            <person name="Ruckert C."/>
            <person name="Eimer J."/>
            <person name="Winkler A."/>
            <person name="Tauch A."/>
        </authorList>
    </citation>
    <scope>NUCLEOTIDE SEQUENCE [LARGE SCALE GENOMIC DNA]</scope>
    <source>
        <strain evidence="2 3">DSM 45274</strain>
    </source>
</reference>
<evidence type="ECO:0000313" key="3">
    <source>
        <dbReference type="Proteomes" id="UP000035199"/>
    </source>
</evidence>
<dbReference type="InterPro" id="IPR023346">
    <property type="entry name" value="Lysozyme-like_dom_sf"/>
</dbReference>
<protein>
    <recommendedName>
        <fullName evidence="4">Transglycosylase SLT domain</fullName>
    </recommendedName>
</protein>